<evidence type="ECO:0000313" key="2">
    <source>
        <dbReference type="EnsemblMetazoa" id="ASIC019426-PA"/>
    </source>
</evidence>
<dbReference type="EMBL" id="KE525351">
    <property type="protein sequence ID" value="KFB51167.1"/>
    <property type="molecule type" value="Genomic_DNA"/>
</dbReference>
<evidence type="ECO:0000313" key="1">
    <source>
        <dbReference type="EMBL" id="KFB51167.1"/>
    </source>
</evidence>
<evidence type="ECO:0000313" key="3">
    <source>
        <dbReference type="Proteomes" id="UP000030765"/>
    </source>
</evidence>
<proteinExistence type="predicted"/>
<dbReference type="VEuPathDB" id="VectorBase:ASIC019426"/>
<reference evidence="2" key="2">
    <citation type="submission" date="2020-05" db="UniProtKB">
        <authorList>
            <consortium name="EnsemblMetazoa"/>
        </authorList>
    </citation>
    <scope>IDENTIFICATION</scope>
</reference>
<accession>A0A084WLS3</accession>
<dbReference type="Proteomes" id="UP000030765">
    <property type="component" value="Unassembled WGS sequence"/>
</dbReference>
<keyword evidence="3" id="KW-1185">Reference proteome</keyword>
<name>A0A084WLS3_ANOSI</name>
<gene>
    <name evidence="1" type="ORF">ZHAS_00019426</name>
</gene>
<protein>
    <submittedName>
        <fullName evidence="1 2">Signal peptidase I</fullName>
    </submittedName>
</protein>
<dbReference type="EnsemblMetazoa" id="ASIC019426-RA">
    <property type="protein sequence ID" value="ASIC019426-PA"/>
    <property type="gene ID" value="ASIC019426"/>
</dbReference>
<organism evidence="1">
    <name type="scientific">Anopheles sinensis</name>
    <name type="common">Mosquito</name>
    <dbReference type="NCBI Taxonomy" id="74873"/>
    <lineage>
        <taxon>Eukaryota</taxon>
        <taxon>Metazoa</taxon>
        <taxon>Ecdysozoa</taxon>
        <taxon>Arthropoda</taxon>
        <taxon>Hexapoda</taxon>
        <taxon>Insecta</taxon>
        <taxon>Pterygota</taxon>
        <taxon>Neoptera</taxon>
        <taxon>Endopterygota</taxon>
        <taxon>Diptera</taxon>
        <taxon>Nematocera</taxon>
        <taxon>Culicoidea</taxon>
        <taxon>Culicidae</taxon>
        <taxon>Anophelinae</taxon>
        <taxon>Anopheles</taxon>
    </lineage>
</organism>
<dbReference type="AlphaFoldDB" id="A0A084WLS3"/>
<dbReference type="EMBL" id="ATLV01024273">
    <property type="status" value="NOT_ANNOTATED_CDS"/>
    <property type="molecule type" value="Genomic_DNA"/>
</dbReference>
<reference evidence="1 3" key="1">
    <citation type="journal article" date="2014" name="BMC Genomics">
        <title>Genome sequence of Anopheles sinensis provides insight into genetics basis of mosquito competence for malaria parasites.</title>
        <authorList>
            <person name="Zhou D."/>
            <person name="Zhang D."/>
            <person name="Ding G."/>
            <person name="Shi L."/>
            <person name="Hou Q."/>
            <person name="Ye Y."/>
            <person name="Xu Y."/>
            <person name="Zhou H."/>
            <person name="Xiong C."/>
            <person name="Li S."/>
            <person name="Yu J."/>
            <person name="Hong S."/>
            <person name="Yu X."/>
            <person name="Zou P."/>
            <person name="Chen C."/>
            <person name="Chang X."/>
            <person name="Wang W."/>
            <person name="Lv Y."/>
            <person name="Sun Y."/>
            <person name="Ma L."/>
            <person name="Shen B."/>
            <person name="Zhu C."/>
        </authorList>
    </citation>
    <scope>NUCLEOTIDE SEQUENCE [LARGE SCALE GENOMIC DNA]</scope>
</reference>
<sequence>MQPKLYVQIDRSLPEMDGDNRKCDHPHRTWYGVRPRMVAAEEFVAWLHSNQRPFETARCMSRVGNAAVR</sequence>